<dbReference type="AlphaFoldDB" id="A0A9N7U4B8"/>
<dbReference type="EMBL" id="CADEAL010000736">
    <property type="protein sequence ID" value="CAB1424535.1"/>
    <property type="molecule type" value="Genomic_DNA"/>
</dbReference>
<evidence type="ECO:0000313" key="2">
    <source>
        <dbReference type="EMBL" id="CAB1424535.1"/>
    </source>
</evidence>
<organism evidence="2 3">
    <name type="scientific">Pleuronectes platessa</name>
    <name type="common">European plaice</name>
    <dbReference type="NCBI Taxonomy" id="8262"/>
    <lineage>
        <taxon>Eukaryota</taxon>
        <taxon>Metazoa</taxon>
        <taxon>Chordata</taxon>
        <taxon>Craniata</taxon>
        <taxon>Vertebrata</taxon>
        <taxon>Euteleostomi</taxon>
        <taxon>Actinopterygii</taxon>
        <taxon>Neopterygii</taxon>
        <taxon>Teleostei</taxon>
        <taxon>Neoteleostei</taxon>
        <taxon>Acanthomorphata</taxon>
        <taxon>Carangaria</taxon>
        <taxon>Pleuronectiformes</taxon>
        <taxon>Pleuronectoidei</taxon>
        <taxon>Pleuronectidae</taxon>
        <taxon>Pleuronectes</taxon>
    </lineage>
</organism>
<evidence type="ECO:0000313" key="3">
    <source>
        <dbReference type="Proteomes" id="UP001153269"/>
    </source>
</evidence>
<reference evidence="2" key="1">
    <citation type="submission" date="2020-03" db="EMBL/GenBank/DDBJ databases">
        <authorList>
            <person name="Weist P."/>
        </authorList>
    </citation>
    <scope>NUCLEOTIDE SEQUENCE</scope>
</reference>
<gene>
    <name evidence="2" type="ORF">PLEPLA_LOCUS12463</name>
</gene>
<feature type="region of interest" description="Disordered" evidence="1">
    <location>
        <begin position="1"/>
        <end position="20"/>
    </location>
</feature>
<name>A0A9N7U4B8_PLEPL</name>
<feature type="region of interest" description="Disordered" evidence="1">
    <location>
        <begin position="80"/>
        <end position="125"/>
    </location>
</feature>
<evidence type="ECO:0000256" key="1">
    <source>
        <dbReference type="SAM" id="MobiDB-lite"/>
    </source>
</evidence>
<dbReference type="Proteomes" id="UP001153269">
    <property type="component" value="Unassembled WGS sequence"/>
</dbReference>
<feature type="compositionally biased region" description="Basic and acidic residues" evidence="1">
    <location>
        <begin position="1"/>
        <end position="14"/>
    </location>
</feature>
<comment type="caution">
    <text evidence="2">The sequence shown here is derived from an EMBL/GenBank/DDBJ whole genome shotgun (WGS) entry which is preliminary data.</text>
</comment>
<accession>A0A9N7U4B8</accession>
<protein>
    <submittedName>
        <fullName evidence="2">Uncharacterized protein</fullName>
    </submittedName>
</protein>
<keyword evidence="3" id="KW-1185">Reference proteome</keyword>
<proteinExistence type="predicted"/>
<sequence length="125" mass="13116">MDLARTRVEGKGQMDEAGGVQFPVEDPVRCDHMVCTVCPSRPRVQRSSGGADVCITAVSGGSTEAAAPEERGRLVFTASQRRSLKTHRQKPEAVTTSTGIGRRGTDAMPVTAADGESTGGEAREA</sequence>